<comment type="caution">
    <text evidence="2">The sequence shown here is derived from an EMBL/GenBank/DDBJ whole genome shotgun (WGS) entry which is preliminary data.</text>
</comment>
<dbReference type="AlphaFoldDB" id="A0AAV0DR78"/>
<evidence type="ECO:0000313" key="3">
    <source>
        <dbReference type="Proteomes" id="UP001152523"/>
    </source>
</evidence>
<dbReference type="Proteomes" id="UP001152523">
    <property type="component" value="Unassembled WGS sequence"/>
</dbReference>
<gene>
    <name evidence="2" type="ORF">CEPIT_LOCUS16955</name>
</gene>
<name>A0AAV0DR78_9ASTE</name>
<evidence type="ECO:0000256" key="1">
    <source>
        <dbReference type="SAM" id="MobiDB-lite"/>
    </source>
</evidence>
<keyword evidence="3" id="KW-1185">Reference proteome</keyword>
<dbReference type="EMBL" id="CAMAPF010000128">
    <property type="protein sequence ID" value="CAH9104897.1"/>
    <property type="molecule type" value="Genomic_DNA"/>
</dbReference>
<sequence length="125" mass="13970">MCMNPTQLDARVQALLEATRALEVLAQGFHRLMPQEEMHKKSSHATPVDMETSSGPHEGKHTSTDGSHKDRSMCPDELTNHSNREGGPTNNTLHAKKRSILLTAPIDRVVQYGQNTIYHVTFHLC</sequence>
<feature type="compositionally biased region" description="Basic and acidic residues" evidence="1">
    <location>
        <begin position="57"/>
        <end position="84"/>
    </location>
</feature>
<evidence type="ECO:0000313" key="2">
    <source>
        <dbReference type="EMBL" id="CAH9104897.1"/>
    </source>
</evidence>
<accession>A0AAV0DR78</accession>
<protein>
    <submittedName>
        <fullName evidence="2">Uncharacterized protein</fullName>
    </submittedName>
</protein>
<organism evidence="2 3">
    <name type="scientific">Cuscuta epithymum</name>
    <dbReference type="NCBI Taxonomy" id="186058"/>
    <lineage>
        <taxon>Eukaryota</taxon>
        <taxon>Viridiplantae</taxon>
        <taxon>Streptophyta</taxon>
        <taxon>Embryophyta</taxon>
        <taxon>Tracheophyta</taxon>
        <taxon>Spermatophyta</taxon>
        <taxon>Magnoliopsida</taxon>
        <taxon>eudicotyledons</taxon>
        <taxon>Gunneridae</taxon>
        <taxon>Pentapetalae</taxon>
        <taxon>asterids</taxon>
        <taxon>lamiids</taxon>
        <taxon>Solanales</taxon>
        <taxon>Convolvulaceae</taxon>
        <taxon>Cuscuteae</taxon>
        <taxon>Cuscuta</taxon>
        <taxon>Cuscuta subgen. Cuscuta</taxon>
    </lineage>
</organism>
<feature type="region of interest" description="Disordered" evidence="1">
    <location>
        <begin position="34"/>
        <end position="92"/>
    </location>
</feature>
<proteinExistence type="predicted"/>
<reference evidence="2" key="1">
    <citation type="submission" date="2022-07" db="EMBL/GenBank/DDBJ databases">
        <authorList>
            <person name="Macas J."/>
            <person name="Novak P."/>
            <person name="Neumann P."/>
        </authorList>
    </citation>
    <scope>NUCLEOTIDE SEQUENCE</scope>
</reference>